<feature type="binding site" evidence="1">
    <location>
        <position position="60"/>
    </location>
    <ligand>
        <name>Mg(2+)</name>
        <dbReference type="ChEBI" id="CHEBI:18420"/>
        <label>2</label>
    </ligand>
</feature>
<evidence type="ECO:0000313" key="5">
    <source>
        <dbReference type="Proteomes" id="UP000256977"/>
    </source>
</evidence>
<sequence>MRKWGSAVSSLDEFGRIRLWTEGRQKADFLSRAGVVCGIGDDAAVVAGEGSGSEWLVAADAMVEQVHFLDETMGEADVGFKALAANVSDIAAMGGEPKFALVSVCVPPAWNEERMRRLYDGLYECAERYGVAVIGGDTTSAPRDLVVAVTAIGTVEAGRAIRRSGARSGQIVFLTGPTGLSAAGLHALQRIGAAEGAERARLADLLPQRLVQAHRRPVPSVKAGRILAQMGWGASLNDVSDGVASEAWEIAEASQVKLVLKEKLLPLSGELTAYAGDNGLRAADLALFGGEDYVLLGTADKSCEQEMRERLRAEGIPLFVIGEVEAGQPGVELESADTGLRRPLAKRGYNHFSEGTMQT</sequence>
<feature type="binding site" evidence="1">
    <location>
        <begin position="136"/>
        <end position="137"/>
    </location>
    <ligand>
        <name>ATP</name>
        <dbReference type="ChEBI" id="CHEBI:30616"/>
    </ligand>
</feature>
<keyword evidence="1" id="KW-0784">Thiamine biosynthesis</keyword>
<keyword evidence="5" id="KW-1185">Reference proteome</keyword>
<dbReference type="Pfam" id="PF02769">
    <property type="entry name" value="AIRS_C"/>
    <property type="match status" value="1"/>
</dbReference>
<keyword evidence="1" id="KW-0479">Metal-binding</keyword>
<dbReference type="SUPFAM" id="SSF55326">
    <property type="entry name" value="PurM N-terminal domain-like"/>
    <property type="match status" value="1"/>
</dbReference>
<comment type="function">
    <text evidence="1">Catalyzes the ATP-dependent phosphorylation of thiamine-monophosphate (TMP) to form thiamine-pyrophosphate (TPP), the active form of vitamin B1.</text>
</comment>
<feature type="binding site" evidence="1">
    <location>
        <position position="60"/>
    </location>
    <ligand>
        <name>Mg(2+)</name>
        <dbReference type="ChEBI" id="CHEBI:18420"/>
        <label>1</label>
    </ligand>
</feature>
<feature type="binding site" evidence="1">
    <location>
        <position position="89"/>
    </location>
    <ligand>
        <name>Mg(2+)</name>
        <dbReference type="ChEBI" id="CHEBI:18420"/>
        <label>4</label>
    </ligand>
</feature>
<dbReference type="SUPFAM" id="SSF56042">
    <property type="entry name" value="PurM C-terminal domain-like"/>
    <property type="match status" value="1"/>
</dbReference>
<feature type="binding site" evidence="1">
    <location>
        <position position="137"/>
    </location>
    <ligand>
        <name>Mg(2+)</name>
        <dbReference type="ChEBI" id="CHEBI:18420"/>
        <label>1</label>
    </ligand>
</feature>
<dbReference type="GO" id="GO:0009229">
    <property type="term" value="P:thiamine diphosphate biosynthetic process"/>
    <property type="evidence" value="ECO:0007669"/>
    <property type="project" value="UniProtKB-UniRule"/>
</dbReference>
<dbReference type="NCBIfam" id="TIGR01379">
    <property type="entry name" value="thiL"/>
    <property type="match status" value="1"/>
</dbReference>
<dbReference type="EMBL" id="QRDZ01000005">
    <property type="protein sequence ID" value="RED85077.1"/>
    <property type="molecule type" value="Genomic_DNA"/>
</dbReference>
<dbReference type="InterPro" id="IPR010918">
    <property type="entry name" value="PurM-like_C_dom"/>
</dbReference>
<protein>
    <recommendedName>
        <fullName evidence="1">Thiamine-monophosphate kinase</fullName>
        <shortName evidence="1">TMP kinase</shortName>
        <shortName evidence="1">Thiamine-phosphate kinase</shortName>
        <ecNumber evidence="1">2.7.4.16</ecNumber>
    </recommendedName>
</protein>
<dbReference type="InterPro" id="IPR006283">
    <property type="entry name" value="ThiL-like"/>
</dbReference>
<feature type="binding site" evidence="1">
    <location>
        <position position="89"/>
    </location>
    <ligand>
        <name>Mg(2+)</name>
        <dbReference type="ChEBI" id="CHEBI:18420"/>
        <label>3</label>
    </ligand>
</feature>
<gene>
    <name evidence="1" type="primary">thiL</name>
    <name evidence="4" type="ORF">DFP98_10581</name>
</gene>
<keyword evidence="1" id="KW-0067">ATP-binding</keyword>
<dbReference type="GO" id="GO:0009228">
    <property type="term" value="P:thiamine biosynthetic process"/>
    <property type="evidence" value="ECO:0007669"/>
    <property type="project" value="UniProtKB-KW"/>
</dbReference>
<feature type="binding site" evidence="1">
    <location>
        <position position="89"/>
    </location>
    <ligand>
        <name>Mg(2+)</name>
        <dbReference type="ChEBI" id="CHEBI:18420"/>
        <label>2</label>
    </ligand>
</feature>
<feature type="domain" description="PurM-like C-terminal" evidence="3">
    <location>
        <begin position="168"/>
        <end position="328"/>
    </location>
</feature>
<keyword evidence="1 4" id="KW-0418">Kinase</keyword>
<dbReference type="Gene3D" id="3.90.650.10">
    <property type="entry name" value="PurM-like C-terminal domain"/>
    <property type="match status" value="1"/>
</dbReference>
<comment type="caution">
    <text evidence="4">The sequence shown here is derived from an EMBL/GenBank/DDBJ whole genome shotgun (WGS) entry which is preliminary data.</text>
</comment>
<dbReference type="CDD" id="cd02194">
    <property type="entry name" value="ThiL"/>
    <property type="match status" value="1"/>
</dbReference>
<comment type="caution">
    <text evidence="1">Lacks conserved residue(s) required for the propagation of feature annotation.</text>
</comment>
<feature type="binding site" evidence="1">
    <location>
        <position position="119"/>
    </location>
    <ligand>
        <name>ATP</name>
        <dbReference type="ChEBI" id="CHEBI:30616"/>
    </ligand>
</feature>
<keyword evidence="1" id="KW-0460">Magnesium</keyword>
<name>A0A3D9KHU8_9BACL</name>
<dbReference type="OrthoDB" id="9802811at2"/>
<dbReference type="InterPro" id="IPR036921">
    <property type="entry name" value="PurM-like_N_sf"/>
</dbReference>
<keyword evidence="1" id="KW-0808">Transferase</keyword>
<dbReference type="InterPro" id="IPR036676">
    <property type="entry name" value="PurM-like_C_sf"/>
</dbReference>
<comment type="catalytic activity">
    <reaction evidence="1">
        <text>thiamine phosphate + ATP = thiamine diphosphate + ADP</text>
        <dbReference type="Rhea" id="RHEA:15913"/>
        <dbReference type="ChEBI" id="CHEBI:30616"/>
        <dbReference type="ChEBI" id="CHEBI:37575"/>
        <dbReference type="ChEBI" id="CHEBI:58937"/>
        <dbReference type="ChEBI" id="CHEBI:456216"/>
        <dbReference type="EC" id="2.7.4.16"/>
    </reaction>
</comment>
<dbReference type="PIRSF" id="PIRSF005303">
    <property type="entry name" value="Thiam_monoph_kin"/>
    <property type="match status" value="1"/>
</dbReference>
<comment type="miscellaneous">
    <text evidence="1">Reaction mechanism of ThiL seems to utilize a direct, inline transfer of the gamma-phosphate of ATP to TMP rather than a phosphorylated enzyme intermediate.</text>
</comment>
<reference evidence="4 5" key="1">
    <citation type="submission" date="2018-07" db="EMBL/GenBank/DDBJ databases">
        <title>Genomic Encyclopedia of Type Strains, Phase III (KMG-III): the genomes of soil and plant-associated and newly described type strains.</title>
        <authorList>
            <person name="Whitman W."/>
        </authorList>
    </citation>
    <scope>NUCLEOTIDE SEQUENCE [LARGE SCALE GENOMIC DNA]</scope>
    <source>
        <strain evidence="4 5">CECT 7287</strain>
    </source>
</reference>
<feature type="binding site" evidence="1">
    <location>
        <position position="67"/>
    </location>
    <ligand>
        <name>substrate</name>
    </ligand>
</feature>
<proteinExistence type="inferred from homology"/>
<dbReference type="EC" id="2.7.4.16" evidence="1"/>
<dbReference type="GO" id="GO:0009030">
    <property type="term" value="F:thiamine-phosphate kinase activity"/>
    <property type="evidence" value="ECO:0007669"/>
    <property type="project" value="UniProtKB-UniRule"/>
</dbReference>
<comment type="pathway">
    <text evidence="1">Cofactor biosynthesis; thiamine diphosphate biosynthesis; thiamine diphosphate from thiamine phosphate: step 1/1.</text>
</comment>
<dbReference type="GO" id="GO:0000287">
    <property type="term" value="F:magnesium ion binding"/>
    <property type="evidence" value="ECO:0007669"/>
    <property type="project" value="UniProtKB-UniRule"/>
</dbReference>
<dbReference type="Proteomes" id="UP000256977">
    <property type="component" value="Unassembled WGS sequence"/>
</dbReference>
<feature type="binding site" evidence="1">
    <location>
        <position position="291"/>
    </location>
    <ligand>
        <name>substrate</name>
    </ligand>
</feature>
<comment type="similarity">
    <text evidence="1">Belongs to the thiamine-monophosphate kinase family.</text>
</comment>
<dbReference type="PANTHER" id="PTHR30270:SF0">
    <property type="entry name" value="THIAMINE-MONOPHOSPHATE KINASE"/>
    <property type="match status" value="1"/>
</dbReference>
<dbReference type="HAMAP" id="MF_02128">
    <property type="entry name" value="TMP_kinase"/>
    <property type="match status" value="1"/>
</dbReference>
<feature type="domain" description="PurM-like N-terminal" evidence="2">
    <location>
        <begin position="40"/>
        <end position="155"/>
    </location>
</feature>
<evidence type="ECO:0000256" key="1">
    <source>
        <dbReference type="HAMAP-Rule" id="MF_02128"/>
    </source>
</evidence>
<feature type="binding site" evidence="1">
    <location>
        <position position="241"/>
    </location>
    <ligand>
        <name>Mg(2+)</name>
        <dbReference type="ChEBI" id="CHEBI:18420"/>
        <label>5</label>
    </ligand>
</feature>
<feature type="binding site" evidence="1">
    <location>
        <position position="163"/>
    </location>
    <ligand>
        <name>ATP</name>
        <dbReference type="ChEBI" id="CHEBI:30616"/>
    </ligand>
</feature>
<dbReference type="InterPro" id="IPR016188">
    <property type="entry name" value="PurM-like_N"/>
</dbReference>
<dbReference type="AlphaFoldDB" id="A0A3D9KHU8"/>
<dbReference type="GO" id="GO:0005524">
    <property type="term" value="F:ATP binding"/>
    <property type="evidence" value="ECO:0007669"/>
    <property type="project" value="UniProtKB-UniRule"/>
</dbReference>
<evidence type="ECO:0000259" key="3">
    <source>
        <dbReference type="Pfam" id="PF02769"/>
    </source>
</evidence>
<dbReference type="PANTHER" id="PTHR30270">
    <property type="entry name" value="THIAMINE-MONOPHOSPHATE KINASE"/>
    <property type="match status" value="1"/>
</dbReference>
<feature type="binding site" evidence="1">
    <location>
        <position position="42"/>
    </location>
    <ligand>
        <name>Mg(2+)</name>
        <dbReference type="ChEBI" id="CHEBI:18420"/>
        <label>3</label>
    </ligand>
</feature>
<dbReference type="UniPathway" id="UPA00060">
    <property type="reaction ID" value="UER00142"/>
</dbReference>
<evidence type="ECO:0000313" key="4">
    <source>
        <dbReference type="EMBL" id="RED85077.1"/>
    </source>
</evidence>
<organism evidence="4 5">
    <name type="scientific">Cohnella phaseoli</name>
    <dbReference type="NCBI Taxonomy" id="456490"/>
    <lineage>
        <taxon>Bacteria</taxon>
        <taxon>Bacillati</taxon>
        <taxon>Bacillota</taxon>
        <taxon>Bacilli</taxon>
        <taxon>Bacillales</taxon>
        <taxon>Paenibacillaceae</taxon>
        <taxon>Cohnella</taxon>
    </lineage>
</organism>
<feature type="binding site" evidence="1">
    <location>
        <position position="240"/>
    </location>
    <ligand>
        <name>ATP</name>
        <dbReference type="ChEBI" id="CHEBI:30616"/>
    </ligand>
</feature>
<dbReference type="Gene3D" id="3.30.1330.10">
    <property type="entry name" value="PurM-like, N-terminal domain"/>
    <property type="match status" value="1"/>
</dbReference>
<evidence type="ECO:0000259" key="2">
    <source>
        <dbReference type="Pfam" id="PF00586"/>
    </source>
</evidence>
<accession>A0A3D9KHU8</accession>
<keyword evidence="1" id="KW-0547">Nucleotide-binding</keyword>
<feature type="binding site" evidence="1">
    <location>
        <position position="238"/>
    </location>
    <ligand>
        <name>Mg(2+)</name>
        <dbReference type="ChEBI" id="CHEBI:18420"/>
        <label>3</label>
    </ligand>
</feature>
<feature type="binding site" evidence="1">
    <location>
        <position position="42"/>
    </location>
    <ligand>
        <name>Mg(2+)</name>
        <dbReference type="ChEBI" id="CHEBI:18420"/>
        <label>4</label>
    </ligand>
</feature>
<dbReference type="Pfam" id="PF00586">
    <property type="entry name" value="AIRS"/>
    <property type="match status" value="1"/>
</dbReference>
<feature type="binding site" evidence="1">
    <location>
        <position position="349"/>
    </location>
    <ligand>
        <name>substrate</name>
    </ligand>
</feature>